<keyword evidence="4" id="KW-1185">Reference proteome</keyword>
<keyword evidence="2" id="KW-0482">Metalloprotease</keyword>
<dbReference type="GO" id="GO:0006508">
    <property type="term" value="P:proteolysis"/>
    <property type="evidence" value="ECO:0007669"/>
    <property type="project" value="UniProtKB-KW"/>
</dbReference>
<dbReference type="PRINTS" id="PR00480">
    <property type="entry name" value="ASTACIN"/>
</dbReference>
<dbReference type="PANTHER" id="PTHR10127">
    <property type="entry name" value="DISCOIDIN, CUB, EGF, LAMININ , AND ZINC METALLOPROTEASE DOMAIN CONTAINING"/>
    <property type="match status" value="1"/>
</dbReference>
<sequence>MLNVLTGASYKNKKPHFNWKAVHYGSISRFSWRFPIRYCVDFPPYEDNVTKAIDEFESKTCISFKKVSSCQDLVDGIRFRIKVASQFGCSYDGATKDNKIHKVYITDNCLENPVLMIKLLFQVLGITFHEYHNNRDSYVTLHNETAVIFKYPYFPDESIDYRVLNVSYDFGSMMHSPSKIGFNKNYTFITANMRKLSPYYEKMMGQSYKVTFTDWKIINKFYCNNFCKVNSVTCKNDGYSHPRNCKKCICPDGYTWKDCRKIKGKLITHEATNVSQFLLHHGKNNVTFRIKAPSNKILSLRVIVMESKDQLPCYYGSGIEIKYAKYKGLTGLCLCGVNKDVKVITDKNEGLIRYVGRNAKYKGLTGLCLCGVNKDVKVITDKNEGLIRYVGRSIDDFFVLEYKIFG</sequence>
<keyword evidence="2" id="KW-0378">Hydrolase</keyword>
<comment type="cofactor">
    <cofactor evidence="2">
        <name>Zn(2+)</name>
        <dbReference type="ChEBI" id="CHEBI:29105"/>
    </cofactor>
    <text evidence="2">Binds 1 zinc ion per subunit.</text>
</comment>
<dbReference type="GO" id="GO:0046872">
    <property type="term" value="F:metal ion binding"/>
    <property type="evidence" value="ECO:0007669"/>
    <property type="project" value="UniProtKB-KW"/>
</dbReference>
<dbReference type="Gene3D" id="3.40.390.10">
    <property type="entry name" value="Collagenase (Catalytic Domain)"/>
    <property type="match status" value="1"/>
</dbReference>
<dbReference type="EC" id="3.4.24.-" evidence="2"/>
<accession>A0A0N4ZZX6</accession>
<feature type="domain" description="Peptidase M12A" evidence="3">
    <location>
        <begin position="21"/>
        <end position="224"/>
    </location>
</feature>
<evidence type="ECO:0000259" key="3">
    <source>
        <dbReference type="PROSITE" id="PS51864"/>
    </source>
</evidence>
<dbReference type="PANTHER" id="PTHR10127:SF831">
    <property type="entry name" value="ZINC METALLOPROTEINASE NAS-37"/>
    <property type="match status" value="1"/>
</dbReference>
<dbReference type="Pfam" id="PF01400">
    <property type="entry name" value="Astacin"/>
    <property type="match status" value="1"/>
</dbReference>
<dbReference type="InterPro" id="IPR001506">
    <property type="entry name" value="Peptidase_M12A"/>
</dbReference>
<comment type="caution">
    <text evidence="1">Lacks conserved residue(s) required for the propagation of feature annotation.</text>
</comment>
<dbReference type="InterPro" id="IPR024079">
    <property type="entry name" value="MetalloPept_cat_dom_sf"/>
</dbReference>
<keyword evidence="2" id="KW-0862">Zinc</keyword>
<evidence type="ECO:0000256" key="1">
    <source>
        <dbReference type="PROSITE-ProRule" id="PRU01211"/>
    </source>
</evidence>
<name>A0A0N4ZZX6_PARTI</name>
<dbReference type="AlphaFoldDB" id="A0A0N4ZZX6"/>
<dbReference type="WBParaSite" id="PTRK_0001459700.1">
    <property type="protein sequence ID" value="PTRK_0001459700.1"/>
    <property type="gene ID" value="PTRK_0001459700"/>
</dbReference>
<evidence type="ECO:0000313" key="4">
    <source>
        <dbReference type="Proteomes" id="UP000038045"/>
    </source>
</evidence>
<reference evidence="5" key="1">
    <citation type="submission" date="2017-02" db="UniProtKB">
        <authorList>
            <consortium name="WormBaseParasite"/>
        </authorList>
    </citation>
    <scope>IDENTIFICATION</scope>
</reference>
<dbReference type="Proteomes" id="UP000038045">
    <property type="component" value="Unplaced"/>
</dbReference>
<dbReference type="PROSITE" id="PS51864">
    <property type="entry name" value="ASTACIN"/>
    <property type="match status" value="1"/>
</dbReference>
<dbReference type="GO" id="GO:0004222">
    <property type="term" value="F:metalloendopeptidase activity"/>
    <property type="evidence" value="ECO:0007669"/>
    <property type="project" value="UniProtKB-UniRule"/>
</dbReference>
<protein>
    <recommendedName>
        <fullName evidence="2">Metalloendopeptidase</fullName>
        <ecNumber evidence="2">3.4.24.-</ecNumber>
    </recommendedName>
</protein>
<proteinExistence type="predicted"/>
<dbReference type="SUPFAM" id="SSF55486">
    <property type="entry name" value="Metalloproteases ('zincins'), catalytic domain"/>
    <property type="match status" value="1"/>
</dbReference>
<evidence type="ECO:0000313" key="5">
    <source>
        <dbReference type="WBParaSite" id="PTRK_0001459700.1"/>
    </source>
</evidence>
<organism evidence="4 5">
    <name type="scientific">Parastrongyloides trichosuri</name>
    <name type="common">Possum-specific nematode worm</name>
    <dbReference type="NCBI Taxonomy" id="131310"/>
    <lineage>
        <taxon>Eukaryota</taxon>
        <taxon>Metazoa</taxon>
        <taxon>Ecdysozoa</taxon>
        <taxon>Nematoda</taxon>
        <taxon>Chromadorea</taxon>
        <taxon>Rhabditida</taxon>
        <taxon>Tylenchina</taxon>
        <taxon>Panagrolaimomorpha</taxon>
        <taxon>Strongyloidoidea</taxon>
        <taxon>Strongyloididae</taxon>
        <taxon>Parastrongyloides</taxon>
    </lineage>
</organism>
<evidence type="ECO:0000256" key="2">
    <source>
        <dbReference type="RuleBase" id="RU361183"/>
    </source>
</evidence>
<keyword evidence="2" id="KW-0479">Metal-binding</keyword>
<keyword evidence="2" id="KW-0645">Protease</keyword>